<organism evidence="2">
    <name type="scientific">marine metagenome</name>
    <dbReference type="NCBI Taxonomy" id="408172"/>
    <lineage>
        <taxon>unclassified sequences</taxon>
        <taxon>metagenomes</taxon>
        <taxon>ecological metagenomes</taxon>
    </lineage>
</organism>
<protein>
    <recommendedName>
        <fullName evidence="1">Transcription regulator AsnC/Lrp ligand binding domain-containing protein</fullName>
    </recommendedName>
</protein>
<dbReference type="InterPro" id="IPR019887">
    <property type="entry name" value="Tscrpt_reg_AsnC/Lrp_C"/>
</dbReference>
<name>A0A383C5D7_9ZZZZ</name>
<evidence type="ECO:0000259" key="1">
    <source>
        <dbReference type="Pfam" id="PF01037"/>
    </source>
</evidence>
<dbReference type="SUPFAM" id="SSF54909">
    <property type="entry name" value="Dimeric alpha+beta barrel"/>
    <property type="match status" value="1"/>
</dbReference>
<accession>A0A383C5D7</accession>
<gene>
    <name evidence="2" type="ORF">METZ01_LOCUS480127</name>
</gene>
<reference evidence="2" key="1">
    <citation type="submission" date="2018-05" db="EMBL/GenBank/DDBJ databases">
        <authorList>
            <person name="Lanie J.A."/>
            <person name="Ng W.-L."/>
            <person name="Kazmierczak K.M."/>
            <person name="Andrzejewski T.M."/>
            <person name="Davidsen T.M."/>
            <person name="Wayne K.J."/>
            <person name="Tettelin H."/>
            <person name="Glass J.I."/>
            <person name="Rusch D."/>
            <person name="Podicherti R."/>
            <person name="Tsui H.-C.T."/>
            <person name="Winkler M.E."/>
        </authorList>
    </citation>
    <scope>NUCLEOTIDE SEQUENCE</scope>
</reference>
<sequence>MTTTAYILIETNVGKSREVAEILRGLEGVQTVDNVTGPYDIITVLSATDLAAVGETVTNNIHVINGITRTVTCLTVGSGQ</sequence>
<feature type="domain" description="Transcription regulator AsnC/Lrp ligand binding" evidence="1">
    <location>
        <begin position="7"/>
        <end position="74"/>
    </location>
</feature>
<evidence type="ECO:0000313" key="2">
    <source>
        <dbReference type="EMBL" id="SVE27273.1"/>
    </source>
</evidence>
<dbReference type="AlphaFoldDB" id="A0A383C5D7"/>
<proteinExistence type="predicted"/>
<dbReference type="InterPro" id="IPR011008">
    <property type="entry name" value="Dimeric_a/b-barrel"/>
</dbReference>
<dbReference type="EMBL" id="UINC01205892">
    <property type="protein sequence ID" value="SVE27273.1"/>
    <property type="molecule type" value="Genomic_DNA"/>
</dbReference>
<dbReference type="Gene3D" id="3.30.70.920">
    <property type="match status" value="1"/>
</dbReference>
<dbReference type="Pfam" id="PF01037">
    <property type="entry name" value="AsnC_trans_reg"/>
    <property type="match status" value="1"/>
</dbReference>